<keyword evidence="3" id="KW-0479">Metal-binding</keyword>
<dbReference type="PROSITE" id="PS51379">
    <property type="entry name" value="4FE4S_FER_2"/>
    <property type="match status" value="2"/>
</dbReference>
<evidence type="ECO:0000256" key="1">
    <source>
        <dbReference type="ARBA" id="ARBA00022448"/>
    </source>
</evidence>
<name>A0A8S0XVV7_9FIRM</name>
<dbReference type="PANTHER" id="PTHR42859">
    <property type="entry name" value="OXIDOREDUCTASE"/>
    <property type="match status" value="1"/>
</dbReference>
<dbReference type="InterPro" id="IPR050294">
    <property type="entry name" value="RnfB_subfamily"/>
</dbReference>
<dbReference type="AlphaFoldDB" id="A0A8S0XVV7"/>
<dbReference type="GO" id="GO:0046872">
    <property type="term" value="F:metal ion binding"/>
    <property type="evidence" value="ECO:0007669"/>
    <property type="project" value="UniProtKB-KW"/>
</dbReference>
<reference evidence="8" key="2">
    <citation type="submission" date="2020-01" db="EMBL/GenBank/DDBJ databases">
        <authorList>
            <person name="Hornung B."/>
        </authorList>
    </citation>
    <scope>NUCLEOTIDE SEQUENCE</scope>
    <source>
        <strain evidence="8">PacBioINE</strain>
    </source>
</reference>
<evidence type="ECO:0000256" key="2">
    <source>
        <dbReference type="ARBA" id="ARBA00022485"/>
    </source>
</evidence>
<reference evidence="9" key="1">
    <citation type="submission" date="2014-11" db="EMBL/GenBank/DDBJ databases">
        <authorList>
            <person name="Hornung B.V."/>
        </authorList>
    </citation>
    <scope>NUCLEOTIDE SEQUENCE</scope>
    <source>
        <strain evidence="9">INE</strain>
    </source>
</reference>
<feature type="domain" description="4Fe-4S ferredoxin-type" evidence="7">
    <location>
        <begin position="75"/>
        <end position="104"/>
    </location>
</feature>
<keyword evidence="10" id="KW-1185">Reference proteome</keyword>
<dbReference type="Proteomes" id="UP000836597">
    <property type="component" value="Chromosome"/>
</dbReference>
<dbReference type="KEGG" id="aacx:DEACI_1280"/>
<dbReference type="EMBL" id="CDGJ01000132">
    <property type="protein sequence ID" value="CEJ09408.1"/>
    <property type="molecule type" value="Genomic_DNA"/>
</dbReference>
<evidence type="ECO:0000313" key="8">
    <source>
        <dbReference type="EMBL" id="CAA7600627.1"/>
    </source>
</evidence>
<dbReference type="Pfam" id="PF13247">
    <property type="entry name" value="Fer4_11"/>
    <property type="match status" value="1"/>
</dbReference>
<proteinExistence type="predicted"/>
<dbReference type="InterPro" id="IPR017896">
    <property type="entry name" value="4Fe4S_Fe-S-bd"/>
</dbReference>
<accession>A0A8S0XVV7</accession>
<evidence type="ECO:0000259" key="7">
    <source>
        <dbReference type="PROSITE" id="PS51379"/>
    </source>
</evidence>
<gene>
    <name evidence="8" type="ORF">DEACI_1280</name>
    <name evidence="9" type="ORF">DEACI_3892</name>
</gene>
<evidence type="ECO:0000256" key="6">
    <source>
        <dbReference type="ARBA" id="ARBA00023014"/>
    </source>
</evidence>
<evidence type="ECO:0000256" key="3">
    <source>
        <dbReference type="ARBA" id="ARBA00022723"/>
    </source>
</evidence>
<feature type="domain" description="4Fe-4S ferredoxin-type" evidence="7">
    <location>
        <begin position="1"/>
        <end position="31"/>
    </location>
</feature>
<evidence type="ECO:0000313" key="9">
    <source>
        <dbReference type="EMBL" id="CEJ09408.1"/>
    </source>
</evidence>
<keyword evidence="2" id="KW-0004">4Fe-4S</keyword>
<dbReference type="CDD" id="cd10550">
    <property type="entry name" value="DMSOR_beta_like"/>
    <property type="match status" value="1"/>
</dbReference>
<dbReference type="RefSeq" id="WP_372503694.1">
    <property type="nucleotide sequence ID" value="NZ_CDGJ01000132.1"/>
</dbReference>
<protein>
    <submittedName>
        <fullName evidence="9">4Fe-4S dicluster domain</fullName>
    </submittedName>
    <submittedName>
        <fullName evidence="8">4Fe-4S ferredoxin-type, iron-sulphur binding domain protein</fullName>
    </submittedName>
</protein>
<evidence type="ECO:0000313" key="10">
    <source>
        <dbReference type="Proteomes" id="UP001071230"/>
    </source>
</evidence>
<evidence type="ECO:0000256" key="4">
    <source>
        <dbReference type="ARBA" id="ARBA00022982"/>
    </source>
</evidence>
<dbReference type="EMBL" id="LR746496">
    <property type="protein sequence ID" value="CAA7600627.1"/>
    <property type="molecule type" value="Genomic_DNA"/>
</dbReference>
<dbReference type="PANTHER" id="PTHR42859:SF10">
    <property type="entry name" value="DIMETHYLSULFOXIDE REDUCTASE CHAIN B"/>
    <property type="match status" value="1"/>
</dbReference>
<dbReference type="GO" id="GO:0051539">
    <property type="term" value="F:4 iron, 4 sulfur cluster binding"/>
    <property type="evidence" value="ECO:0007669"/>
    <property type="project" value="UniProtKB-KW"/>
</dbReference>
<keyword evidence="6" id="KW-0411">Iron-sulfur</keyword>
<dbReference type="SUPFAM" id="SSF54862">
    <property type="entry name" value="4Fe-4S ferredoxins"/>
    <property type="match status" value="1"/>
</dbReference>
<keyword evidence="1" id="KW-0813">Transport</keyword>
<organism evidence="8">
    <name type="scientific">Acididesulfobacillus acetoxydans</name>
    <dbReference type="NCBI Taxonomy" id="1561005"/>
    <lineage>
        <taxon>Bacteria</taxon>
        <taxon>Bacillati</taxon>
        <taxon>Bacillota</taxon>
        <taxon>Clostridia</taxon>
        <taxon>Eubacteriales</taxon>
        <taxon>Peptococcaceae</taxon>
        <taxon>Acididesulfobacillus</taxon>
    </lineage>
</organism>
<dbReference type="Proteomes" id="UP001071230">
    <property type="component" value="Unassembled WGS sequence"/>
</dbReference>
<keyword evidence="4" id="KW-0249">Electron transport</keyword>
<keyword evidence="5" id="KW-0408">Iron</keyword>
<dbReference type="Gene3D" id="3.30.70.20">
    <property type="match status" value="2"/>
</dbReference>
<sequence length="132" mass="14561">MKLILDSSRCTGCKSCELACAGFHANAFDPGRSRIRIVNDPYQGESLINVCRNCPDHPCVSTCQFDACTYNERTGFVEVHDEVCTRCNACVAACSYDAVFLDPMTELPLICDGCSGIPRCVPFCYKEAIRLE</sequence>
<evidence type="ECO:0000256" key="5">
    <source>
        <dbReference type="ARBA" id="ARBA00023004"/>
    </source>
</evidence>